<dbReference type="AlphaFoldDB" id="A0AAX3EMZ9"/>
<dbReference type="SMART" id="SM00871">
    <property type="entry name" value="AraC_E_bind"/>
    <property type="match status" value="1"/>
</dbReference>
<evidence type="ECO:0000313" key="2">
    <source>
        <dbReference type="EMBL" id="UYV99408.1"/>
    </source>
</evidence>
<dbReference type="SUPFAM" id="SSF55136">
    <property type="entry name" value="Probable bacterial effector-binding domain"/>
    <property type="match status" value="1"/>
</dbReference>
<dbReference type="Proteomes" id="UP001163293">
    <property type="component" value="Chromosome"/>
</dbReference>
<dbReference type="InterPro" id="IPR029442">
    <property type="entry name" value="GyrI-like"/>
</dbReference>
<name>A0AAX3EMZ9_PAEUR</name>
<dbReference type="Pfam" id="PF06445">
    <property type="entry name" value="GyrI-like"/>
    <property type="match status" value="1"/>
</dbReference>
<dbReference type="InterPro" id="IPR010499">
    <property type="entry name" value="AraC_E-bd"/>
</dbReference>
<dbReference type="Gene3D" id="3.20.80.10">
    <property type="entry name" value="Regulatory factor, effector binding domain"/>
    <property type="match status" value="1"/>
</dbReference>
<sequence>MATIEPQPRPITSPEQHTAVVRERVAMTGLTDFFGRAFGAVMAAAQAQHASPVGPPFAMYHGMPTDTVDVEAGFPITPSFTGTSDVAASKLPESEAFEAIHRGPYDTLEKTYALIVERMSAEGKTPSDTMWEFYLSDPVREPDPATWQTRVVWPVAQDTMGRQAPAS</sequence>
<accession>A0AAX3EMZ9</accession>
<dbReference type="RefSeq" id="WP_069696449.1">
    <property type="nucleotide sequence ID" value="NZ_CP043010.1"/>
</dbReference>
<feature type="domain" description="AraC effector-binding" evidence="1">
    <location>
        <begin position="6"/>
        <end position="156"/>
    </location>
</feature>
<organism evidence="2 3">
    <name type="scientific">Paenarthrobacter ureafaciens</name>
    <dbReference type="NCBI Taxonomy" id="37931"/>
    <lineage>
        <taxon>Bacteria</taxon>
        <taxon>Bacillati</taxon>
        <taxon>Actinomycetota</taxon>
        <taxon>Actinomycetes</taxon>
        <taxon>Micrococcales</taxon>
        <taxon>Micrococcaceae</taxon>
        <taxon>Paenarthrobacter</taxon>
    </lineage>
</organism>
<dbReference type="EMBL" id="CP101185">
    <property type="protein sequence ID" value="UYV99408.1"/>
    <property type="molecule type" value="Genomic_DNA"/>
</dbReference>
<evidence type="ECO:0000259" key="1">
    <source>
        <dbReference type="SMART" id="SM00871"/>
    </source>
</evidence>
<proteinExistence type="predicted"/>
<reference evidence="2" key="1">
    <citation type="submission" date="2022-07" db="EMBL/GenBank/DDBJ databases">
        <authorList>
            <person name="Wu T."/>
        </authorList>
    </citation>
    <scope>NUCLEOTIDE SEQUENCE</scope>
    <source>
        <strain evidence="2">SD-1</strain>
    </source>
</reference>
<dbReference type="InterPro" id="IPR011256">
    <property type="entry name" value="Reg_factor_effector_dom_sf"/>
</dbReference>
<evidence type="ECO:0000313" key="3">
    <source>
        <dbReference type="Proteomes" id="UP001163293"/>
    </source>
</evidence>
<protein>
    <submittedName>
        <fullName evidence="2">GyrI-like domain-containing protein</fullName>
    </submittedName>
</protein>
<gene>
    <name evidence="2" type="ORF">NL394_09505</name>
</gene>
<keyword evidence="3" id="KW-1185">Reference proteome</keyword>